<organism evidence="1 2">
    <name type="scientific">Gemmatimonas aurantiaca</name>
    <dbReference type="NCBI Taxonomy" id="173480"/>
    <lineage>
        <taxon>Bacteria</taxon>
        <taxon>Pseudomonadati</taxon>
        <taxon>Gemmatimonadota</taxon>
        <taxon>Gemmatimonadia</taxon>
        <taxon>Gemmatimonadales</taxon>
        <taxon>Gemmatimonadaceae</taxon>
        <taxon>Gemmatimonas</taxon>
    </lineage>
</organism>
<comment type="caution">
    <text evidence="1">The sequence shown here is derived from an EMBL/GenBank/DDBJ whole genome shotgun (WGS) entry which is preliminary data.</text>
</comment>
<protein>
    <submittedName>
        <fullName evidence="1">Uncharacterized protein</fullName>
    </submittedName>
</protein>
<accession>A0A3D4VAH3</accession>
<dbReference type="Proteomes" id="UP000264071">
    <property type="component" value="Unassembled WGS sequence"/>
</dbReference>
<dbReference type="EMBL" id="DPIY01000010">
    <property type="protein sequence ID" value="HCT58101.1"/>
    <property type="molecule type" value="Genomic_DNA"/>
</dbReference>
<reference evidence="1 2" key="1">
    <citation type="journal article" date="2018" name="Nat. Biotechnol.">
        <title>A standardized bacterial taxonomy based on genome phylogeny substantially revises the tree of life.</title>
        <authorList>
            <person name="Parks D.H."/>
            <person name="Chuvochina M."/>
            <person name="Waite D.W."/>
            <person name="Rinke C."/>
            <person name="Skarshewski A."/>
            <person name="Chaumeil P.A."/>
            <person name="Hugenholtz P."/>
        </authorList>
    </citation>
    <scope>NUCLEOTIDE SEQUENCE [LARGE SCALE GENOMIC DNA]</scope>
    <source>
        <strain evidence="1">UBA8844</strain>
    </source>
</reference>
<evidence type="ECO:0000313" key="1">
    <source>
        <dbReference type="EMBL" id="HCT58101.1"/>
    </source>
</evidence>
<sequence>MFSHRAFGTRAATSAIAQSSQFSALSALVARLCIPLALLGLAPSSAHAQFGKLKDLGARAAKEAAAKKVIEAAGMESATGSSVGSSSSASARVTYDITAERLDAVLAALTPFVEDAKMRAAAKQQMDAFNAKRTAYEECAAASAKRAMTISPEGVERSAAFTAKMAPMLERYSAISQDPSKKREMLMLQDSMTVLSVQGQVALVGGKCGTPVHRTLAIVDAEMAEERTGDDGQLQVPAAQRAGMTTSQFGRIRERIALWALIQEGHAKPTEGRFTDAESQALQVKASELKTLAPFFRDGSLSWTNWGDLKGW</sequence>
<gene>
    <name evidence="1" type="ORF">DGD08_12930</name>
</gene>
<proteinExistence type="predicted"/>
<dbReference type="AlphaFoldDB" id="A0A3D4VAH3"/>
<evidence type="ECO:0000313" key="2">
    <source>
        <dbReference type="Proteomes" id="UP000264071"/>
    </source>
</evidence>
<name>A0A3D4VAH3_9BACT</name>